<keyword evidence="4 7" id="KW-0472">Membrane</keyword>
<dbReference type="AlphaFoldDB" id="A0A9P6IC10"/>
<evidence type="ECO:0000256" key="6">
    <source>
        <dbReference type="SAM" id="MobiDB-lite"/>
    </source>
</evidence>
<organism evidence="9 10">
    <name type="scientific">Colletotrichum karsti</name>
    <dbReference type="NCBI Taxonomy" id="1095194"/>
    <lineage>
        <taxon>Eukaryota</taxon>
        <taxon>Fungi</taxon>
        <taxon>Dikarya</taxon>
        <taxon>Ascomycota</taxon>
        <taxon>Pezizomycotina</taxon>
        <taxon>Sordariomycetes</taxon>
        <taxon>Hypocreomycetidae</taxon>
        <taxon>Glomerellales</taxon>
        <taxon>Glomerellaceae</taxon>
        <taxon>Colletotrichum</taxon>
        <taxon>Colletotrichum boninense species complex</taxon>
    </lineage>
</organism>
<dbReference type="GeneID" id="62157845"/>
<accession>A0A9P6IC10</accession>
<feature type="transmembrane region" description="Helical" evidence="7">
    <location>
        <begin position="191"/>
        <end position="213"/>
    </location>
</feature>
<dbReference type="EMBL" id="JAATWM020000005">
    <property type="protein sequence ID" value="KAF9880098.1"/>
    <property type="molecule type" value="Genomic_DNA"/>
</dbReference>
<evidence type="ECO:0000256" key="1">
    <source>
        <dbReference type="ARBA" id="ARBA00004141"/>
    </source>
</evidence>
<feature type="transmembrane region" description="Helical" evidence="7">
    <location>
        <begin position="108"/>
        <end position="132"/>
    </location>
</feature>
<dbReference type="InterPro" id="IPR049326">
    <property type="entry name" value="Rhodopsin_dom_fungi"/>
</dbReference>
<keyword evidence="10" id="KW-1185">Reference proteome</keyword>
<evidence type="ECO:0000313" key="9">
    <source>
        <dbReference type="EMBL" id="KAF9880098.1"/>
    </source>
</evidence>
<feature type="region of interest" description="Disordered" evidence="6">
    <location>
        <begin position="1"/>
        <end position="24"/>
    </location>
</feature>
<reference evidence="9" key="1">
    <citation type="submission" date="2020-03" db="EMBL/GenBank/DDBJ databases">
        <authorList>
            <person name="He L."/>
        </authorList>
    </citation>
    <scope>NUCLEOTIDE SEQUENCE</scope>
    <source>
        <strain evidence="9">CkLH20</strain>
    </source>
</reference>
<dbReference type="PANTHER" id="PTHR33048">
    <property type="entry name" value="PTH11-LIKE INTEGRAL MEMBRANE PROTEIN (AFU_ORTHOLOGUE AFUA_5G11245)"/>
    <property type="match status" value="1"/>
</dbReference>
<dbReference type="PANTHER" id="PTHR33048:SF108">
    <property type="entry name" value="INTEGRAL MEMBRANE PROTEIN"/>
    <property type="match status" value="1"/>
</dbReference>
<evidence type="ECO:0000259" key="8">
    <source>
        <dbReference type="Pfam" id="PF20684"/>
    </source>
</evidence>
<keyword evidence="2 7" id="KW-0812">Transmembrane</keyword>
<name>A0A9P6IC10_9PEZI</name>
<dbReference type="RefSeq" id="XP_038749559.1">
    <property type="nucleotide sequence ID" value="XM_038884771.1"/>
</dbReference>
<comment type="caution">
    <text evidence="9">The sequence shown here is derived from an EMBL/GenBank/DDBJ whole genome shotgun (WGS) entry which is preliminary data.</text>
</comment>
<sequence length="334" mass="37375">MAQEAGPVGAFPPPPGRTPNFDHPEDLGRTSLTVGLAIMAGFTTVMFGLRNYAKKTITSQWYTEDWTCIAAYGLWMLYISTVLVMAHYGEGYHEWEVTKEAYKEILRWLYVGSILYCPAAYFTKVTLLLLEARVFAVYEKVSRGVFIFITVLLICYVPIMLLKAVVCIPIAAAWDQDVKPANCLNQRKVFISDMCLGVLTDLVILILPLVLTFSLHMPIWTKIKVVALLGAGGVATGVSIYRLYKAILFLNPTDTTEGFVLLDITTAGLWNILKIMRDVDSWNSPIREYGKLDDVPKCRDQTYQLILLVVGVAPLRGGVLVTHCDWDGEMRDGF</sequence>
<feature type="domain" description="Rhodopsin" evidence="8">
    <location>
        <begin position="49"/>
        <end position="271"/>
    </location>
</feature>
<dbReference type="OrthoDB" id="4682787at2759"/>
<feature type="transmembrane region" description="Helical" evidence="7">
    <location>
        <begin position="225"/>
        <end position="244"/>
    </location>
</feature>
<dbReference type="Proteomes" id="UP000781932">
    <property type="component" value="Unassembled WGS sequence"/>
</dbReference>
<evidence type="ECO:0000256" key="5">
    <source>
        <dbReference type="ARBA" id="ARBA00038359"/>
    </source>
</evidence>
<comment type="similarity">
    <text evidence="5">Belongs to the SAT4 family.</text>
</comment>
<keyword evidence="3 7" id="KW-1133">Transmembrane helix</keyword>
<dbReference type="Pfam" id="PF20684">
    <property type="entry name" value="Fung_rhodopsin"/>
    <property type="match status" value="1"/>
</dbReference>
<evidence type="ECO:0000256" key="4">
    <source>
        <dbReference type="ARBA" id="ARBA00023136"/>
    </source>
</evidence>
<proteinExistence type="inferred from homology"/>
<evidence type="ECO:0000256" key="2">
    <source>
        <dbReference type="ARBA" id="ARBA00022692"/>
    </source>
</evidence>
<dbReference type="InterPro" id="IPR052337">
    <property type="entry name" value="SAT4-like"/>
</dbReference>
<protein>
    <submittedName>
        <fullName evidence="9">Integral membrane protein</fullName>
    </submittedName>
</protein>
<reference evidence="9" key="2">
    <citation type="submission" date="2020-11" db="EMBL/GenBank/DDBJ databases">
        <title>Whole genome sequencing of Colletotrichum sp.</title>
        <authorList>
            <person name="Li H."/>
        </authorList>
    </citation>
    <scope>NUCLEOTIDE SEQUENCE</scope>
    <source>
        <strain evidence="9">CkLH20</strain>
    </source>
</reference>
<dbReference type="GO" id="GO:0016020">
    <property type="term" value="C:membrane"/>
    <property type="evidence" value="ECO:0007669"/>
    <property type="project" value="UniProtKB-SubCell"/>
</dbReference>
<feature type="transmembrane region" description="Helical" evidence="7">
    <location>
        <begin position="144"/>
        <end position="171"/>
    </location>
</feature>
<comment type="subcellular location">
    <subcellularLocation>
        <location evidence="1">Membrane</location>
        <topology evidence="1">Multi-pass membrane protein</topology>
    </subcellularLocation>
</comment>
<feature type="transmembrane region" description="Helical" evidence="7">
    <location>
        <begin position="30"/>
        <end position="49"/>
    </location>
</feature>
<evidence type="ECO:0000256" key="3">
    <source>
        <dbReference type="ARBA" id="ARBA00022989"/>
    </source>
</evidence>
<gene>
    <name evidence="9" type="ORF">CkaCkLH20_02052</name>
</gene>
<evidence type="ECO:0000256" key="7">
    <source>
        <dbReference type="SAM" id="Phobius"/>
    </source>
</evidence>
<evidence type="ECO:0000313" key="10">
    <source>
        <dbReference type="Proteomes" id="UP000781932"/>
    </source>
</evidence>
<feature type="transmembrane region" description="Helical" evidence="7">
    <location>
        <begin position="69"/>
        <end position="88"/>
    </location>
</feature>